<protein>
    <recommendedName>
        <fullName evidence="11">Carbohydrate sulfotransferase</fullName>
    </recommendedName>
</protein>
<evidence type="ECO:0000256" key="4">
    <source>
        <dbReference type="ARBA" id="ARBA00022692"/>
    </source>
</evidence>
<keyword evidence="4" id="KW-0812">Transmembrane</keyword>
<keyword evidence="6" id="KW-0333">Golgi apparatus</keyword>
<evidence type="ECO:0000256" key="2">
    <source>
        <dbReference type="ARBA" id="ARBA00006339"/>
    </source>
</evidence>
<evidence type="ECO:0000256" key="6">
    <source>
        <dbReference type="ARBA" id="ARBA00023034"/>
    </source>
</evidence>
<dbReference type="GO" id="GO:0008146">
    <property type="term" value="F:sulfotransferase activity"/>
    <property type="evidence" value="ECO:0007669"/>
    <property type="project" value="InterPro"/>
</dbReference>
<dbReference type="InterPro" id="IPR018011">
    <property type="entry name" value="Carb_sulfotrans_8-10"/>
</dbReference>
<keyword evidence="3" id="KW-0808">Transferase</keyword>
<dbReference type="InterPro" id="IPR005331">
    <property type="entry name" value="Sulfotransferase"/>
</dbReference>
<comment type="similarity">
    <text evidence="2">Belongs to the sulfotransferase 2 family.</text>
</comment>
<organism evidence="9 10">
    <name type="scientific">Chaetoceros tenuissimus</name>
    <dbReference type="NCBI Taxonomy" id="426638"/>
    <lineage>
        <taxon>Eukaryota</taxon>
        <taxon>Sar</taxon>
        <taxon>Stramenopiles</taxon>
        <taxon>Ochrophyta</taxon>
        <taxon>Bacillariophyta</taxon>
        <taxon>Coscinodiscophyceae</taxon>
        <taxon>Chaetocerotophycidae</taxon>
        <taxon>Chaetocerotales</taxon>
        <taxon>Chaetocerotaceae</taxon>
        <taxon>Chaetoceros</taxon>
    </lineage>
</organism>
<evidence type="ECO:0000313" key="9">
    <source>
        <dbReference type="EMBL" id="GFH56307.1"/>
    </source>
</evidence>
<keyword evidence="5" id="KW-1133">Transmembrane helix</keyword>
<dbReference type="AlphaFoldDB" id="A0AAD3D1U6"/>
<name>A0AAD3D1U6_9STRA</name>
<keyword evidence="10" id="KW-1185">Reference proteome</keyword>
<accession>A0AAD3D1U6</accession>
<comment type="caution">
    <text evidence="9">The sequence shown here is derived from an EMBL/GenBank/DDBJ whole genome shotgun (WGS) entry which is preliminary data.</text>
</comment>
<evidence type="ECO:0000256" key="1">
    <source>
        <dbReference type="ARBA" id="ARBA00004323"/>
    </source>
</evidence>
<dbReference type="PANTHER" id="PTHR12137">
    <property type="entry name" value="CARBOHYDRATE SULFOTRANSFERASE"/>
    <property type="match status" value="1"/>
</dbReference>
<sequence>MMLKLKQKRQTTKVILAAILGLFLIQNLQDESVARHLAAGDDSENETVTPVYESSDKIVTSGAHRNVVIPDYKLVFFSFPKVGCTEWKALARRGRGLPPSTGGYGSIHGDPAVLKIKGFPEEEVQEMLTSDEWTRATIVREPKERVLSAFLDKFVHTHEFTRFCCRGSEEEVEFCKQNQEEKDFHYFLHRTQDCHNEHWAPQRSFVDEKWWAMMNFVGYMDTFTKDTHSLLSSVKHQVNGTSLWEDVGSAGWGPEGKTGFMVKDEAAHATSAHDHLREYYTPCLEMFVKKHWATEWESEYFHFEPFRLFDESEYPPYEECDLQRRNLFEIFN</sequence>
<gene>
    <name evidence="9" type="ORF">CTEN210_12783</name>
</gene>
<comment type="subcellular location">
    <subcellularLocation>
        <location evidence="1">Golgi apparatus membrane</location>
        <topology evidence="1">Single-pass type II membrane protein</topology>
    </subcellularLocation>
</comment>
<dbReference type="PANTHER" id="PTHR12137:SF54">
    <property type="entry name" value="CARBOHYDRATE SULFOTRANSFERASE"/>
    <property type="match status" value="1"/>
</dbReference>
<dbReference type="Proteomes" id="UP001054902">
    <property type="component" value="Unassembled WGS sequence"/>
</dbReference>
<dbReference type="EMBL" id="BLLK01000051">
    <property type="protein sequence ID" value="GFH56307.1"/>
    <property type="molecule type" value="Genomic_DNA"/>
</dbReference>
<evidence type="ECO:0008006" key="11">
    <source>
        <dbReference type="Google" id="ProtNLM"/>
    </source>
</evidence>
<keyword evidence="7" id="KW-0472">Membrane</keyword>
<evidence type="ECO:0000256" key="7">
    <source>
        <dbReference type="ARBA" id="ARBA00023136"/>
    </source>
</evidence>
<reference evidence="9 10" key="1">
    <citation type="journal article" date="2021" name="Sci. Rep.">
        <title>The genome of the diatom Chaetoceros tenuissimus carries an ancient integrated fragment of an extant virus.</title>
        <authorList>
            <person name="Hongo Y."/>
            <person name="Kimura K."/>
            <person name="Takaki Y."/>
            <person name="Yoshida Y."/>
            <person name="Baba S."/>
            <person name="Kobayashi G."/>
            <person name="Nagasaki K."/>
            <person name="Hano T."/>
            <person name="Tomaru Y."/>
        </authorList>
    </citation>
    <scope>NUCLEOTIDE SEQUENCE [LARGE SCALE GENOMIC DNA]</scope>
    <source>
        <strain evidence="9 10">NIES-3715</strain>
    </source>
</reference>
<keyword evidence="8" id="KW-0325">Glycoprotein</keyword>
<evidence type="ECO:0000256" key="8">
    <source>
        <dbReference type="ARBA" id="ARBA00023180"/>
    </source>
</evidence>
<proteinExistence type="inferred from homology"/>
<evidence type="ECO:0000256" key="5">
    <source>
        <dbReference type="ARBA" id="ARBA00022989"/>
    </source>
</evidence>
<dbReference type="GO" id="GO:0016051">
    <property type="term" value="P:carbohydrate biosynthetic process"/>
    <property type="evidence" value="ECO:0007669"/>
    <property type="project" value="InterPro"/>
</dbReference>
<evidence type="ECO:0000256" key="3">
    <source>
        <dbReference type="ARBA" id="ARBA00022679"/>
    </source>
</evidence>
<dbReference type="GO" id="GO:0000139">
    <property type="term" value="C:Golgi membrane"/>
    <property type="evidence" value="ECO:0007669"/>
    <property type="project" value="UniProtKB-SubCell"/>
</dbReference>
<dbReference type="Pfam" id="PF03567">
    <property type="entry name" value="Sulfotransfer_2"/>
    <property type="match status" value="1"/>
</dbReference>
<evidence type="ECO:0000313" key="10">
    <source>
        <dbReference type="Proteomes" id="UP001054902"/>
    </source>
</evidence>